<gene>
    <name evidence="2" type="ORF">CRE_14759</name>
</gene>
<keyword evidence="3" id="KW-1185">Reference proteome</keyword>
<reference evidence="2" key="1">
    <citation type="submission" date="2007-07" db="EMBL/GenBank/DDBJ databases">
        <title>PCAP assembly of the Caenorhabditis remanei genome.</title>
        <authorList>
            <consortium name="The Caenorhabditis remanei Sequencing Consortium"/>
            <person name="Wilson R.K."/>
        </authorList>
    </citation>
    <scope>NUCLEOTIDE SEQUENCE [LARGE SCALE GENOMIC DNA]</scope>
    <source>
        <strain evidence="2">PB4641</strain>
    </source>
</reference>
<feature type="compositionally biased region" description="Polar residues" evidence="1">
    <location>
        <begin position="309"/>
        <end position="320"/>
    </location>
</feature>
<feature type="region of interest" description="Disordered" evidence="1">
    <location>
        <begin position="295"/>
        <end position="320"/>
    </location>
</feature>
<dbReference type="Proteomes" id="UP000008281">
    <property type="component" value="Unassembled WGS sequence"/>
</dbReference>
<sequence length="439" mass="49757">MEYAFLAYENPEKGPGYQSFMETTFGTLKRIIICPMDLIKMIGAIETFEKKWDIDRKMFFKIPFEYYRLVGKTRYTAQMSTVEIKQLIKNKPYYSTNLSSVLKLDDFSDDLTIKEFLEQLPGITPTIFFRGYHGQKSVSECRTNAWFKTDKKDFTCIEGLPDNYFSLPINPSAIANLVMIQEIHENVNEQEVNRRGRECLMKSVLKKTTIKEIRDHLDQNYSTPGSAHSPIYRMKVENLQQIRSQLVQDFADSNNQMVNFEPNVNNSYNEGFQNLAKWEAALSILQELFPRHSNVARPSTPHSYEERGASSNPLSTNSSDYLFNSSNPSISTISPALDVHRQSLPFETSSNKIKNSSAEKNELVFNSVFSASVAQYQQEGGTYPTRTSTESANGNKTSNATSSSLREISEYMLIPAGAVGPMFKLVPEGPPAAGWEQDP</sequence>
<name>E3MRS1_CAERE</name>
<dbReference type="AlphaFoldDB" id="E3MRS1"/>
<dbReference type="HOGENOM" id="CLU_035853_0_0_1"/>
<dbReference type="InParanoid" id="E3MRS1"/>
<organism evidence="3">
    <name type="scientific">Caenorhabditis remanei</name>
    <name type="common">Caenorhabditis vulgaris</name>
    <dbReference type="NCBI Taxonomy" id="31234"/>
    <lineage>
        <taxon>Eukaryota</taxon>
        <taxon>Metazoa</taxon>
        <taxon>Ecdysozoa</taxon>
        <taxon>Nematoda</taxon>
        <taxon>Chromadorea</taxon>
        <taxon>Rhabditida</taxon>
        <taxon>Rhabditina</taxon>
        <taxon>Rhabditomorpha</taxon>
        <taxon>Rhabditoidea</taxon>
        <taxon>Rhabditidae</taxon>
        <taxon>Peloderinae</taxon>
        <taxon>Caenorhabditis</taxon>
    </lineage>
</organism>
<evidence type="ECO:0000313" key="2">
    <source>
        <dbReference type="EMBL" id="EFP08062.1"/>
    </source>
</evidence>
<dbReference type="EMBL" id="DS268470">
    <property type="protein sequence ID" value="EFP08062.1"/>
    <property type="molecule type" value="Genomic_DNA"/>
</dbReference>
<proteinExistence type="predicted"/>
<protein>
    <submittedName>
        <fullName evidence="2">Uncharacterized protein</fullName>
    </submittedName>
</protein>
<accession>E3MRS1</accession>
<evidence type="ECO:0000313" key="3">
    <source>
        <dbReference type="Proteomes" id="UP000008281"/>
    </source>
</evidence>
<feature type="region of interest" description="Disordered" evidence="1">
    <location>
        <begin position="380"/>
        <end position="403"/>
    </location>
</feature>
<evidence type="ECO:0000256" key="1">
    <source>
        <dbReference type="SAM" id="MobiDB-lite"/>
    </source>
</evidence>